<proteinExistence type="predicted"/>
<protein>
    <submittedName>
        <fullName evidence="1">Uncharacterized protein</fullName>
    </submittedName>
</protein>
<dbReference type="OrthoDB" id="9135144at2"/>
<dbReference type="Proteomes" id="UP000288259">
    <property type="component" value="Unassembled WGS sequence"/>
</dbReference>
<sequence>MDKIAQFILCSKLIGFEIPKSQNLTCTWSLRMFFEDRTDVLCCSSDVSTSGSGGWQEYGYLKLNIVDESELDSRDKFNFCALEPIVFSQVAKLVNEEDDVSAECGLLLTTDDGKQVLISTAPAPGAVTVKAEFNSGEYDPEILLEDTIQRPI</sequence>
<evidence type="ECO:0000313" key="1">
    <source>
        <dbReference type="EMBL" id="RUO62271.1"/>
    </source>
</evidence>
<comment type="caution">
    <text evidence="1">The sequence shown here is derived from an EMBL/GenBank/DDBJ whole genome shotgun (WGS) entry which is preliminary data.</text>
</comment>
<evidence type="ECO:0000313" key="2">
    <source>
        <dbReference type="Proteomes" id="UP000288259"/>
    </source>
</evidence>
<dbReference type="EMBL" id="PIPY01000004">
    <property type="protein sequence ID" value="RUO62271.1"/>
    <property type="molecule type" value="Genomic_DNA"/>
</dbReference>
<reference evidence="2" key="1">
    <citation type="journal article" date="2018" name="Front. Microbiol.">
        <title>Genome-Based Analysis Reveals the Taxonomy and Diversity of the Family Idiomarinaceae.</title>
        <authorList>
            <person name="Liu Y."/>
            <person name="Lai Q."/>
            <person name="Shao Z."/>
        </authorList>
    </citation>
    <scope>NUCLEOTIDE SEQUENCE [LARGE SCALE GENOMIC DNA]</scope>
    <source>
        <strain evidence="2">CVS-6</strain>
    </source>
</reference>
<dbReference type="RefSeq" id="WP_126754233.1">
    <property type="nucleotide sequence ID" value="NZ_PIPY01000004.1"/>
</dbReference>
<accession>A0A432YMQ6</accession>
<dbReference type="AlphaFoldDB" id="A0A432YMQ6"/>
<gene>
    <name evidence="1" type="ORF">CWI71_05330</name>
</gene>
<keyword evidence="2" id="KW-1185">Reference proteome</keyword>
<name>A0A432YMQ6_9GAMM</name>
<organism evidence="1 2">
    <name type="scientific">Pseudidiomarina insulisalsae</name>
    <dbReference type="NCBI Taxonomy" id="575789"/>
    <lineage>
        <taxon>Bacteria</taxon>
        <taxon>Pseudomonadati</taxon>
        <taxon>Pseudomonadota</taxon>
        <taxon>Gammaproteobacteria</taxon>
        <taxon>Alteromonadales</taxon>
        <taxon>Idiomarinaceae</taxon>
        <taxon>Pseudidiomarina</taxon>
    </lineage>
</organism>